<dbReference type="PANTHER" id="PTHR10724">
    <property type="entry name" value="30S RIBOSOMAL PROTEIN S1"/>
    <property type="match status" value="1"/>
</dbReference>
<dbReference type="SUPFAM" id="SSF53098">
    <property type="entry name" value="Ribonuclease H-like"/>
    <property type="match status" value="1"/>
</dbReference>
<dbReference type="Gene3D" id="1.10.150.310">
    <property type="entry name" value="Tex RuvX-like domain-like"/>
    <property type="match status" value="1"/>
</dbReference>
<dbReference type="InterPro" id="IPR012340">
    <property type="entry name" value="NA-bd_OB-fold"/>
</dbReference>
<dbReference type="SMART" id="SM00316">
    <property type="entry name" value="S1"/>
    <property type="match status" value="1"/>
</dbReference>
<keyword evidence="4" id="KW-1185">Reference proteome</keyword>
<evidence type="ECO:0000256" key="1">
    <source>
        <dbReference type="SAM" id="MobiDB-lite"/>
    </source>
</evidence>
<dbReference type="SUPFAM" id="SSF158832">
    <property type="entry name" value="Tex N-terminal region-like"/>
    <property type="match status" value="1"/>
</dbReference>
<dbReference type="OrthoDB" id="995477at2759"/>
<dbReference type="InterPro" id="IPR012337">
    <property type="entry name" value="RNaseH-like_sf"/>
</dbReference>
<feature type="non-terminal residue" evidence="3">
    <location>
        <position position="882"/>
    </location>
</feature>
<dbReference type="Pfam" id="PF16921">
    <property type="entry name" value="Tex_YqgF"/>
    <property type="match status" value="1"/>
</dbReference>
<dbReference type="PROSITE" id="PS50126">
    <property type="entry name" value="S1"/>
    <property type="match status" value="1"/>
</dbReference>
<dbReference type="InterPro" id="IPR055179">
    <property type="entry name" value="Tex-like_central_region"/>
</dbReference>
<dbReference type="SUPFAM" id="SSF50249">
    <property type="entry name" value="Nucleic acid-binding proteins"/>
    <property type="match status" value="1"/>
</dbReference>
<comment type="caution">
    <text evidence="3">The sequence shown here is derived from an EMBL/GenBank/DDBJ whole genome shotgun (WGS) entry which is preliminary data.</text>
</comment>
<accession>A0A6V7HCZ1</accession>
<dbReference type="AlphaFoldDB" id="A0A6V7HCZ1"/>
<dbReference type="InterPro" id="IPR037027">
    <property type="entry name" value="YqgF/RNaseH-like_dom_sf"/>
</dbReference>
<dbReference type="FunFam" id="1.10.10.650:FF:000001">
    <property type="entry name" value="S1 RNA-binding domain 1"/>
    <property type="match status" value="1"/>
</dbReference>
<dbReference type="Gene3D" id="1.10.10.650">
    <property type="entry name" value="RuvA domain 2-like"/>
    <property type="match status" value="1"/>
</dbReference>
<dbReference type="Gene3D" id="1.10.3500.10">
    <property type="entry name" value="Tex N-terminal region-like"/>
    <property type="match status" value="1"/>
</dbReference>
<feature type="compositionally biased region" description="Basic and acidic residues" evidence="1">
    <location>
        <begin position="98"/>
        <end position="107"/>
    </location>
</feature>
<dbReference type="GO" id="GO:0003729">
    <property type="term" value="F:mRNA binding"/>
    <property type="evidence" value="ECO:0007669"/>
    <property type="project" value="TreeGrafter"/>
</dbReference>
<dbReference type="InterPro" id="IPR032639">
    <property type="entry name" value="Tex_YqgF"/>
</dbReference>
<dbReference type="InterPro" id="IPR050437">
    <property type="entry name" value="Ribos_protein_bS1-like"/>
</dbReference>
<protein>
    <recommendedName>
        <fullName evidence="2">S1 motif domain-containing protein</fullName>
    </recommendedName>
</protein>
<dbReference type="Pfam" id="PF09371">
    <property type="entry name" value="Tex_N"/>
    <property type="match status" value="1"/>
</dbReference>
<dbReference type="SMART" id="SM00732">
    <property type="entry name" value="YqgFc"/>
    <property type="match status" value="1"/>
</dbReference>
<feature type="region of interest" description="Disordered" evidence="1">
    <location>
        <begin position="88"/>
        <end position="107"/>
    </location>
</feature>
<dbReference type="InterPro" id="IPR023319">
    <property type="entry name" value="Tex-like_HTH_dom_sf"/>
</dbReference>
<dbReference type="PANTHER" id="PTHR10724:SF10">
    <property type="entry name" value="S1 RNA-BINDING DOMAIN-CONTAINING PROTEIN 1"/>
    <property type="match status" value="1"/>
</dbReference>
<dbReference type="SUPFAM" id="SSF47781">
    <property type="entry name" value="RuvA domain 2-like"/>
    <property type="match status" value="2"/>
</dbReference>
<feature type="domain" description="S1 motif" evidence="2">
    <location>
        <begin position="817"/>
        <end position="879"/>
    </location>
</feature>
<dbReference type="InterPro" id="IPR023323">
    <property type="entry name" value="Tex-like_dom_sf"/>
</dbReference>
<organism evidence="3 4">
    <name type="scientific">Heterotrigona itama</name>
    <dbReference type="NCBI Taxonomy" id="395501"/>
    <lineage>
        <taxon>Eukaryota</taxon>
        <taxon>Metazoa</taxon>
        <taxon>Ecdysozoa</taxon>
        <taxon>Arthropoda</taxon>
        <taxon>Hexapoda</taxon>
        <taxon>Insecta</taxon>
        <taxon>Pterygota</taxon>
        <taxon>Neoptera</taxon>
        <taxon>Endopterygota</taxon>
        <taxon>Hymenoptera</taxon>
        <taxon>Apocrita</taxon>
        <taxon>Aculeata</taxon>
        <taxon>Apoidea</taxon>
        <taxon>Anthophila</taxon>
        <taxon>Apidae</taxon>
        <taxon>Heterotrigona</taxon>
    </lineage>
</organism>
<dbReference type="GO" id="GO:0006412">
    <property type="term" value="P:translation"/>
    <property type="evidence" value="ECO:0007669"/>
    <property type="project" value="TreeGrafter"/>
</dbReference>
<dbReference type="Gene3D" id="3.30.420.140">
    <property type="entry name" value="YqgF/RNase H-like domain"/>
    <property type="match status" value="1"/>
</dbReference>
<dbReference type="Pfam" id="PF00575">
    <property type="entry name" value="S1"/>
    <property type="match status" value="1"/>
</dbReference>
<dbReference type="InterPro" id="IPR003029">
    <property type="entry name" value="S1_domain"/>
</dbReference>
<dbReference type="InterPro" id="IPR010994">
    <property type="entry name" value="RuvA_2-like"/>
</dbReference>
<evidence type="ECO:0000313" key="4">
    <source>
        <dbReference type="Proteomes" id="UP000752696"/>
    </source>
</evidence>
<dbReference type="FunFam" id="3.30.420.140:FF:000001">
    <property type="entry name" value="RNA-binding transcriptional accessory protein"/>
    <property type="match status" value="1"/>
</dbReference>
<dbReference type="Pfam" id="PF22706">
    <property type="entry name" value="Tex_central_region"/>
    <property type="match status" value="1"/>
</dbReference>
<evidence type="ECO:0000313" key="3">
    <source>
        <dbReference type="EMBL" id="CAD1477760.1"/>
    </source>
</evidence>
<dbReference type="GO" id="GO:0003735">
    <property type="term" value="F:structural constituent of ribosome"/>
    <property type="evidence" value="ECO:0007669"/>
    <property type="project" value="TreeGrafter"/>
</dbReference>
<dbReference type="GO" id="GO:0006139">
    <property type="term" value="P:nucleobase-containing compound metabolic process"/>
    <property type="evidence" value="ECO:0007669"/>
    <property type="project" value="InterPro"/>
</dbReference>
<reference evidence="3" key="1">
    <citation type="submission" date="2020-07" db="EMBL/GenBank/DDBJ databases">
        <authorList>
            <person name="Nazaruddin N."/>
        </authorList>
    </citation>
    <scope>NUCLEOTIDE SEQUENCE</scope>
</reference>
<dbReference type="InterPro" id="IPR041692">
    <property type="entry name" value="HHH_9"/>
</dbReference>
<proteinExistence type="predicted"/>
<dbReference type="Pfam" id="PF17674">
    <property type="entry name" value="HHH_9"/>
    <property type="match status" value="1"/>
</dbReference>
<dbReference type="EMBL" id="CAJDYZ010010223">
    <property type="protein sequence ID" value="CAD1477760.1"/>
    <property type="molecule type" value="Genomic_DNA"/>
</dbReference>
<dbReference type="Pfam" id="PF12836">
    <property type="entry name" value="HHH_3"/>
    <property type="match status" value="1"/>
</dbReference>
<sequence>SIMKRSIRQISKAHKIIISSSDSENESEDENYIPIKAPKKKISTNGNKRKASTLSLPKNNKRTATQLKEEIIKAEPIYGTNDLVDLKKKTQSKSKRVKKEEVQKNSDAKDVKQMLKDISLNSAEFKEWTIEDYVSEINNVEKPIVENVTKLFNNDNTIPFIARYRRNMTGGMDPDKLRALKESLDRAKVIKQRASTILRSIDKLGQWSPAVHSVIISAKSLDDLEHIYSLFKPASKRTLAERAKDLGLGPVSDLVLQGQTLPSLSSLIDPNKDGLKTERQIVDGIVHIIADVINKNKIVFDKVKELQTGCSINIQTVECKANSKSNSKSNNISESKEKDLHRKYETYYNFNTNTKYIKPHQILAINRGEAQKILSVKMILPDFFEKAFKACCYKLYNSAIAASKLHSKLLNEGIDYAYTKFIKPLVIRRLKSELKQKAETASIEVFVTNVKQLLLTAPLRGKIILGIDPGFSHGCKLAIISEQGDVLETGVIYPHRNSQKFHNESADILVNLVTKYKATILALGNATACRETEMFLNKLIKSNAFGPIEVSYTIVDEAGASIYSCSSEAKSEFQDLDANLISAISIARRLQDPLAELVKIEPKHLGVGMYQHDLPEKQLLTALNEAVSEVVSFVGVDVNTASQCLLKRIAGLNVSRANNIIEWRSEFGPFKNRQQLLDVKGIGNKVFEQCAGFIRILPETSMNDNTEKRKSVKKSKQTYSLLDQTWIHPESYKIAESFLKHCNCNLENLGTTEFIQKVKSCAEEGFDSLARKFGTNEATMEVIVKGLSMKKNEDIRLESRAPLFRKSLLSINNLSAGMSVTGAIRNITHFGAFVDIGAGKDGLIPTKWLKDSSVSIGQRVEVKVLSVDVERGRISLELINTL</sequence>
<dbReference type="InterPro" id="IPR018974">
    <property type="entry name" value="Tex-like_N"/>
</dbReference>
<evidence type="ECO:0000259" key="2">
    <source>
        <dbReference type="PROSITE" id="PS50126"/>
    </source>
</evidence>
<dbReference type="Gene3D" id="2.40.50.140">
    <property type="entry name" value="Nucleic acid-binding proteins"/>
    <property type="match status" value="1"/>
</dbReference>
<name>A0A6V7HCZ1_9HYME</name>
<dbReference type="Proteomes" id="UP000752696">
    <property type="component" value="Unassembled WGS sequence"/>
</dbReference>
<gene>
    <name evidence="3" type="ORF">MHI_LOCUS751096</name>
</gene>
<dbReference type="InterPro" id="IPR006641">
    <property type="entry name" value="YqgF/RNaseH-like_dom"/>
</dbReference>